<comment type="subcellular location">
    <subcellularLocation>
        <location evidence="2">Cell membrane</location>
    </subcellularLocation>
</comment>
<dbReference type="InterPro" id="IPR004358">
    <property type="entry name" value="Sig_transdc_His_kin-like_C"/>
</dbReference>
<keyword evidence="10" id="KW-0902">Two-component regulatory system</keyword>
<dbReference type="PANTHER" id="PTHR43711:SF1">
    <property type="entry name" value="HISTIDINE KINASE 1"/>
    <property type="match status" value="1"/>
</dbReference>
<evidence type="ECO:0000256" key="3">
    <source>
        <dbReference type="ARBA" id="ARBA00012438"/>
    </source>
</evidence>
<dbReference type="InterPro" id="IPR029016">
    <property type="entry name" value="GAF-like_dom_sf"/>
</dbReference>
<dbReference type="GO" id="GO:0005886">
    <property type="term" value="C:plasma membrane"/>
    <property type="evidence" value="ECO:0007669"/>
    <property type="project" value="UniProtKB-SubCell"/>
</dbReference>
<dbReference type="Pfam" id="PF00512">
    <property type="entry name" value="HisKA"/>
    <property type="match status" value="1"/>
</dbReference>
<proteinExistence type="predicted"/>
<dbReference type="SUPFAM" id="SSF55781">
    <property type="entry name" value="GAF domain-like"/>
    <property type="match status" value="1"/>
</dbReference>
<dbReference type="InterPro" id="IPR036097">
    <property type="entry name" value="HisK_dim/P_sf"/>
</dbReference>
<evidence type="ECO:0000256" key="10">
    <source>
        <dbReference type="ARBA" id="ARBA00023012"/>
    </source>
</evidence>
<dbReference type="Gene3D" id="3.30.565.10">
    <property type="entry name" value="Histidine kinase-like ATPase, C-terminal domain"/>
    <property type="match status" value="1"/>
</dbReference>
<evidence type="ECO:0000256" key="1">
    <source>
        <dbReference type="ARBA" id="ARBA00000085"/>
    </source>
</evidence>
<sequence length="543" mass="60133">MTPVEAKVTDDLDLVFHFKNEINPASGEDDFVVEDYKVLKRDLFHADPGNIIGHFTPDFIPRSVQKQIRRSMLNVLRNGQAITEIIQWSETREKPSAFIFDDDEVQWVKHHIVSLGGDRLLVLVKDETPQMRRDLLYASRARTLEKLAAGKPLKEVLEVLALTTEENFPGMMCSISLYDKEKGLLKYGAAPNVHETLRQKLVEGIPVGPGIGACGRAAATREIVITENIETDPNWEGYRDLGPEYNLASIWAFPVFSRDAEVLGTFSLYCPVPSSPSAESREIIQECAHIAGIAISHSVAEYKTLLALEEARQANKAKTEFLANMSHELRTPLNAILGFSEVMSEQLFGALSDKYRDYAEKIHKSGTLLLSLISDLLDVSRIEQGKFKIEKESIDVDEMIASTLSVVEEWASEAGVRLRRKPGKSSCKLMADRRAMQQVLLNLVSNAIKFTGAGGEVTVSCSDCSRNKISLVVSDSGIGIPEEQIVKITKPFQQVGNIYSRTYQGVGLGLYIVSEIVKLHEGVLDIESTPGQGTTVRVTLPLS</sequence>
<dbReference type="InterPro" id="IPR036890">
    <property type="entry name" value="HATPase_C_sf"/>
</dbReference>
<dbReference type="InterPro" id="IPR003661">
    <property type="entry name" value="HisK_dim/P_dom"/>
</dbReference>
<keyword evidence="11" id="KW-0472">Membrane</keyword>
<dbReference type="SUPFAM" id="SSF47384">
    <property type="entry name" value="Homodimeric domain of signal transducing histidine kinase"/>
    <property type="match status" value="1"/>
</dbReference>
<dbReference type="InterPro" id="IPR003018">
    <property type="entry name" value="GAF"/>
</dbReference>
<dbReference type="PROSITE" id="PS50109">
    <property type="entry name" value="HIS_KIN"/>
    <property type="match status" value="1"/>
</dbReference>
<keyword evidence="4" id="KW-1003">Cell membrane</keyword>
<dbReference type="PRINTS" id="PR00344">
    <property type="entry name" value="BCTRLSENSOR"/>
</dbReference>
<dbReference type="GO" id="GO:0000155">
    <property type="term" value="F:phosphorelay sensor kinase activity"/>
    <property type="evidence" value="ECO:0007669"/>
    <property type="project" value="InterPro"/>
</dbReference>
<dbReference type="CDD" id="cd00082">
    <property type="entry name" value="HisKA"/>
    <property type="match status" value="1"/>
</dbReference>
<dbReference type="Gene3D" id="3.30.450.40">
    <property type="match status" value="1"/>
</dbReference>
<dbReference type="RefSeq" id="WP_139941905.1">
    <property type="nucleotide sequence ID" value="NZ_JBHSYP010000005.1"/>
</dbReference>
<evidence type="ECO:0000256" key="6">
    <source>
        <dbReference type="ARBA" id="ARBA00022679"/>
    </source>
</evidence>
<dbReference type="PANTHER" id="PTHR43711">
    <property type="entry name" value="TWO-COMPONENT HISTIDINE KINASE"/>
    <property type="match status" value="1"/>
</dbReference>
<dbReference type="FunFam" id="3.30.565.10:FF:000023">
    <property type="entry name" value="PAS domain-containing sensor histidine kinase"/>
    <property type="match status" value="1"/>
</dbReference>
<evidence type="ECO:0000259" key="12">
    <source>
        <dbReference type="PROSITE" id="PS50109"/>
    </source>
</evidence>
<dbReference type="Pfam" id="PF02518">
    <property type="entry name" value="HATPase_c"/>
    <property type="match status" value="1"/>
</dbReference>
<dbReference type="SMART" id="SM00065">
    <property type="entry name" value="GAF"/>
    <property type="match status" value="1"/>
</dbReference>
<evidence type="ECO:0000256" key="9">
    <source>
        <dbReference type="ARBA" id="ARBA00022840"/>
    </source>
</evidence>
<protein>
    <recommendedName>
        <fullName evidence="3">histidine kinase</fullName>
        <ecNumber evidence="3">2.7.13.3</ecNumber>
    </recommendedName>
</protein>
<dbReference type="OrthoDB" id="1931120at2"/>
<evidence type="ECO:0000313" key="13">
    <source>
        <dbReference type="EMBL" id="TPD57590.1"/>
    </source>
</evidence>
<dbReference type="Proteomes" id="UP000319148">
    <property type="component" value="Unassembled WGS sequence"/>
</dbReference>
<dbReference type="AlphaFoldDB" id="A0A501PB64"/>
<dbReference type="SUPFAM" id="SSF55874">
    <property type="entry name" value="ATPase domain of HSP90 chaperone/DNA topoisomerase II/histidine kinase"/>
    <property type="match status" value="1"/>
</dbReference>
<evidence type="ECO:0000256" key="4">
    <source>
        <dbReference type="ARBA" id="ARBA00022475"/>
    </source>
</evidence>
<dbReference type="EC" id="2.7.13.3" evidence="3"/>
<comment type="catalytic activity">
    <reaction evidence="1">
        <text>ATP + protein L-histidine = ADP + protein N-phospho-L-histidine.</text>
        <dbReference type="EC" id="2.7.13.3"/>
    </reaction>
</comment>
<dbReference type="GO" id="GO:0005524">
    <property type="term" value="F:ATP binding"/>
    <property type="evidence" value="ECO:0007669"/>
    <property type="project" value="UniProtKB-KW"/>
</dbReference>
<evidence type="ECO:0000313" key="14">
    <source>
        <dbReference type="Proteomes" id="UP000319148"/>
    </source>
</evidence>
<dbReference type="InterPro" id="IPR003594">
    <property type="entry name" value="HATPase_dom"/>
</dbReference>
<keyword evidence="7" id="KW-0547">Nucleotide-binding</keyword>
<dbReference type="SMART" id="SM00387">
    <property type="entry name" value="HATPase_c"/>
    <property type="match status" value="1"/>
</dbReference>
<evidence type="ECO:0000256" key="7">
    <source>
        <dbReference type="ARBA" id="ARBA00022741"/>
    </source>
</evidence>
<evidence type="ECO:0000256" key="11">
    <source>
        <dbReference type="ARBA" id="ARBA00023136"/>
    </source>
</evidence>
<dbReference type="Pfam" id="PF13185">
    <property type="entry name" value="GAF_2"/>
    <property type="match status" value="1"/>
</dbReference>
<feature type="domain" description="Histidine kinase" evidence="12">
    <location>
        <begin position="324"/>
        <end position="543"/>
    </location>
</feature>
<dbReference type="InterPro" id="IPR050736">
    <property type="entry name" value="Sensor_HK_Regulatory"/>
</dbReference>
<dbReference type="InterPro" id="IPR005467">
    <property type="entry name" value="His_kinase_dom"/>
</dbReference>
<reference evidence="14" key="1">
    <citation type="submission" date="2019-06" db="EMBL/GenBank/DDBJ databases">
        <title>The complete genome of Emcibacter congregatus ZYLT.</title>
        <authorList>
            <person name="Zhao Z."/>
        </authorList>
    </citation>
    <scope>NUCLEOTIDE SEQUENCE [LARGE SCALE GENOMIC DNA]</scope>
    <source>
        <strain evidence="14">MCCC 1A06723</strain>
    </source>
</reference>
<accession>A0A501PB64</accession>
<keyword evidence="6" id="KW-0808">Transferase</keyword>
<keyword evidence="14" id="KW-1185">Reference proteome</keyword>
<dbReference type="SMART" id="SM00388">
    <property type="entry name" value="HisKA"/>
    <property type="match status" value="1"/>
</dbReference>
<keyword evidence="8 13" id="KW-0418">Kinase</keyword>
<dbReference type="CDD" id="cd16922">
    <property type="entry name" value="HATPase_EvgS-ArcB-TorS-like"/>
    <property type="match status" value="1"/>
</dbReference>
<dbReference type="Gene3D" id="1.10.287.130">
    <property type="match status" value="1"/>
</dbReference>
<comment type="caution">
    <text evidence="13">The sequence shown here is derived from an EMBL/GenBank/DDBJ whole genome shotgun (WGS) entry which is preliminary data.</text>
</comment>
<evidence type="ECO:0000256" key="5">
    <source>
        <dbReference type="ARBA" id="ARBA00022553"/>
    </source>
</evidence>
<keyword evidence="9" id="KW-0067">ATP-binding</keyword>
<organism evidence="13 14">
    <name type="scientific">Emcibacter nanhaiensis</name>
    <dbReference type="NCBI Taxonomy" id="1505037"/>
    <lineage>
        <taxon>Bacteria</taxon>
        <taxon>Pseudomonadati</taxon>
        <taxon>Pseudomonadota</taxon>
        <taxon>Alphaproteobacteria</taxon>
        <taxon>Emcibacterales</taxon>
        <taxon>Emcibacteraceae</taxon>
        <taxon>Emcibacter</taxon>
    </lineage>
</organism>
<evidence type="ECO:0000256" key="2">
    <source>
        <dbReference type="ARBA" id="ARBA00004236"/>
    </source>
</evidence>
<name>A0A501PB64_9PROT</name>
<evidence type="ECO:0000256" key="8">
    <source>
        <dbReference type="ARBA" id="ARBA00022777"/>
    </source>
</evidence>
<dbReference type="EMBL" id="VFIY01000018">
    <property type="protein sequence ID" value="TPD57590.1"/>
    <property type="molecule type" value="Genomic_DNA"/>
</dbReference>
<gene>
    <name evidence="13" type="ORF">FIV46_15875</name>
</gene>
<keyword evidence="5" id="KW-0597">Phosphoprotein</keyword>